<keyword evidence="1" id="KW-0732">Signal</keyword>
<sequence length="308" mass="33715">MKAIPYLAARLPQLLGRLLLCAFFLTGIATGAQAQTDTTLTQSVVGKRWIVETRDGSVIQGIFLGQTDGGIRLQTDSAGEVLIPHTQIKSTKIVDDSRMRNGEYWFENPNATRYLFSPSAFSLKKGEAYYQNTYLLLNSFNVGLTDNITMGGGFELISTFSGTPAFYITPKATFGINDKWRAGGGLLYMNVIGLEEDFSGLGIGYGIVTYGNTDDNVTLGVGYGFVDDEFSKRPVLNLSGMKRISRRVGLVSENWLVPSDGYYGLISYGVRFMGERLTVDLAFINNGDIAESIAIGVPYVDFVIKFGK</sequence>
<reference evidence="3" key="1">
    <citation type="submission" date="2017-01" db="EMBL/GenBank/DDBJ databases">
        <authorList>
            <person name="Varghese N."/>
            <person name="Submissions S."/>
        </authorList>
    </citation>
    <scope>NUCLEOTIDE SEQUENCE [LARGE SCALE GENOMIC DNA]</scope>
    <source>
        <strain evidence="3">LP100</strain>
    </source>
</reference>
<feature type="chain" id="PRO_5012187508" evidence="1">
    <location>
        <begin position="35"/>
        <end position="308"/>
    </location>
</feature>
<dbReference type="STRING" id="1317125.SAMN05444128_2761"/>
<evidence type="ECO:0000256" key="1">
    <source>
        <dbReference type="SAM" id="SignalP"/>
    </source>
</evidence>
<dbReference type="OrthoDB" id="847214at2"/>
<evidence type="ECO:0000313" key="2">
    <source>
        <dbReference type="EMBL" id="SIT92207.1"/>
    </source>
</evidence>
<dbReference type="RefSeq" id="WP_076669648.1">
    <property type="nucleotide sequence ID" value="NZ_FTPP01000002.1"/>
</dbReference>
<protein>
    <submittedName>
        <fullName evidence="2">Uncharacterized protein</fullName>
    </submittedName>
</protein>
<dbReference type="EMBL" id="FTPP01000002">
    <property type="protein sequence ID" value="SIT92207.1"/>
    <property type="molecule type" value="Genomic_DNA"/>
</dbReference>
<dbReference type="Proteomes" id="UP000187181">
    <property type="component" value="Unassembled WGS sequence"/>
</dbReference>
<proteinExistence type="predicted"/>
<keyword evidence="3" id="KW-1185">Reference proteome</keyword>
<dbReference type="AlphaFoldDB" id="A0A1R3XLG6"/>
<evidence type="ECO:0000313" key="3">
    <source>
        <dbReference type="Proteomes" id="UP000187181"/>
    </source>
</evidence>
<name>A0A1R3XLG6_9BACT</name>
<accession>A0A1R3XLG6</accession>
<organism evidence="2 3">
    <name type="scientific">Pontibacter indicus</name>
    <dbReference type="NCBI Taxonomy" id="1317125"/>
    <lineage>
        <taxon>Bacteria</taxon>
        <taxon>Pseudomonadati</taxon>
        <taxon>Bacteroidota</taxon>
        <taxon>Cytophagia</taxon>
        <taxon>Cytophagales</taxon>
        <taxon>Hymenobacteraceae</taxon>
        <taxon>Pontibacter</taxon>
    </lineage>
</organism>
<feature type="signal peptide" evidence="1">
    <location>
        <begin position="1"/>
        <end position="34"/>
    </location>
</feature>
<gene>
    <name evidence="2" type="ORF">SAMN05444128_2761</name>
</gene>